<sequence>MDLKEGTIHWKKDDNDNLFLGTYTSKNKGPYDEENGWKKYTKDSNNKAEIVSFLKDRLSNDAIESAPLLAELKEREQEFEDDKDKAERLGGKRKGKYTKRRTSKKNRTTRKNRI</sequence>
<evidence type="ECO:0000256" key="1">
    <source>
        <dbReference type="SAM" id="MobiDB-lite"/>
    </source>
</evidence>
<protein>
    <submittedName>
        <fullName evidence="2">Uncharacterized protein</fullName>
    </submittedName>
</protein>
<feature type="compositionally biased region" description="Basic residues" evidence="1">
    <location>
        <begin position="91"/>
        <end position="114"/>
    </location>
</feature>
<name>A0A6C0JE43_9ZZZZ</name>
<feature type="region of interest" description="Disordered" evidence="1">
    <location>
        <begin position="75"/>
        <end position="114"/>
    </location>
</feature>
<evidence type="ECO:0000313" key="2">
    <source>
        <dbReference type="EMBL" id="QHU03892.1"/>
    </source>
</evidence>
<feature type="compositionally biased region" description="Basic and acidic residues" evidence="1">
    <location>
        <begin position="75"/>
        <end position="90"/>
    </location>
</feature>
<accession>A0A6C0JE43</accession>
<dbReference type="AlphaFoldDB" id="A0A6C0JE43"/>
<organism evidence="2">
    <name type="scientific">viral metagenome</name>
    <dbReference type="NCBI Taxonomy" id="1070528"/>
    <lineage>
        <taxon>unclassified sequences</taxon>
        <taxon>metagenomes</taxon>
        <taxon>organismal metagenomes</taxon>
    </lineage>
</organism>
<reference evidence="2" key="1">
    <citation type="journal article" date="2020" name="Nature">
        <title>Giant virus diversity and host interactions through global metagenomics.</title>
        <authorList>
            <person name="Schulz F."/>
            <person name="Roux S."/>
            <person name="Paez-Espino D."/>
            <person name="Jungbluth S."/>
            <person name="Walsh D.A."/>
            <person name="Denef V.J."/>
            <person name="McMahon K.D."/>
            <person name="Konstantinidis K.T."/>
            <person name="Eloe-Fadrosh E.A."/>
            <person name="Kyrpides N.C."/>
            <person name="Woyke T."/>
        </authorList>
    </citation>
    <scope>NUCLEOTIDE SEQUENCE</scope>
    <source>
        <strain evidence="2">GVMAG-M-3300027708-20</strain>
    </source>
</reference>
<dbReference type="EMBL" id="MN740389">
    <property type="protein sequence ID" value="QHU03892.1"/>
    <property type="molecule type" value="Genomic_DNA"/>
</dbReference>
<proteinExistence type="predicted"/>